<dbReference type="CDD" id="cd18801">
    <property type="entry name" value="SF2_C_FANCM_Hef"/>
    <property type="match status" value="1"/>
</dbReference>
<dbReference type="CDD" id="cd18033">
    <property type="entry name" value="DEXDc_FANCM"/>
    <property type="match status" value="1"/>
</dbReference>
<protein>
    <recommendedName>
        <fullName evidence="17">Helicase ATP-binding domain-containing protein</fullName>
    </recommendedName>
</protein>
<evidence type="ECO:0000256" key="7">
    <source>
        <dbReference type="ARBA" id="ARBA00022806"/>
    </source>
</evidence>
<evidence type="ECO:0000256" key="12">
    <source>
        <dbReference type="SAM" id="MobiDB-lite"/>
    </source>
</evidence>
<keyword evidence="7" id="KW-0347">Helicase</keyword>
<evidence type="ECO:0000259" key="13">
    <source>
        <dbReference type="PROSITE" id="PS51192"/>
    </source>
</evidence>
<dbReference type="SMART" id="SM00487">
    <property type="entry name" value="DEXDc"/>
    <property type="match status" value="1"/>
</dbReference>
<comment type="subcellular location">
    <subcellularLocation>
        <location evidence="1">Nucleus</location>
    </subcellularLocation>
    <subcellularLocation>
        <location evidence="2">Plastid</location>
    </subcellularLocation>
</comment>
<feature type="region of interest" description="Disordered" evidence="12">
    <location>
        <begin position="1243"/>
        <end position="1275"/>
    </location>
</feature>
<evidence type="ECO:0000256" key="2">
    <source>
        <dbReference type="ARBA" id="ARBA00004474"/>
    </source>
</evidence>
<dbReference type="Proteomes" id="UP000249390">
    <property type="component" value="Unassembled WGS sequence"/>
</dbReference>
<dbReference type="GO" id="GO:0045003">
    <property type="term" value="P:double-strand break repair via synthesis-dependent strand annealing"/>
    <property type="evidence" value="ECO:0007669"/>
    <property type="project" value="TreeGrafter"/>
</dbReference>
<dbReference type="FunFam" id="3.40.50.300:FF:000861">
    <property type="entry name" value="Fanconi anemia, complementation group M"/>
    <property type="match status" value="1"/>
</dbReference>
<dbReference type="GO" id="GO:0005634">
    <property type="term" value="C:nucleus"/>
    <property type="evidence" value="ECO:0007669"/>
    <property type="project" value="UniProtKB-SubCell"/>
</dbReference>
<evidence type="ECO:0000256" key="10">
    <source>
        <dbReference type="ARBA" id="ARBA00023204"/>
    </source>
</evidence>
<dbReference type="InterPro" id="IPR027417">
    <property type="entry name" value="P-loop_NTPase"/>
</dbReference>
<dbReference type="PROSITE" id="PS51194">
    <property type="entry name" value="HELICASE_CTER"/>
    <property type="match status" value="1"/>
</dbReference>
<dbReference type="InterPro" id="IPR044749">
    <property type="entry name" value="FANCM_DEXDc"/>
</dbReference>
<dbReference type="SUPFAM" id="SSF52540">
    <property type="entry name" value="P-loop containing nucleoside triphosphate hydrolases"/>
    <property type="match status" value="1"/>
</dbReference>
<evidence type="ECO:0000256" key="11">
    <source>
        <dbReference type="ARBA" id="ARBA00023242"/>
    </source>
</evidence>
<dbReference type="InterPro" id="IPR011545">
    <property type="entry name" value="DEAD/DEAH_box_helicase_dom"/>
</dbReference>
<dbReference type="CDD" id="cd12091">
    <property type="entry name" value="FANCM_ID"/>
    <property type="match status" value="1"/>
</dbReference>
<organism evidence="15 16">
    <name type="scientific">Cuscuta australis</name>
    <dbReference type="NCBI Taxonomy" id="267555"/>
    <lineage>
        <taxon>Eukaryota</taxon>
        <taxon>Viridiplantae</taxon>
        <taxon>Streptophyta</taxon>
        <taxon>Embryophyta</taxon>
        <taxon>Tracheophyta</taxon>
        <taxon>Spermatophyta</taxon>
        <taxon>Magnoliopsida</taxon>
        <taxon>eudicotyledons</taxon>
        <taxon>Gunneridae</taxon>
        <taxon>Pentapetalae</taxon>
        <taxon>asterids</taxon>
        <taxon>lamiids</taxon>
        <taxon>Solanales</taxon>
        <taxon>Convolvulaceae</taxon>
        <taxon>Cuscuteae</taxon>
        <taxon>Cuscuta</taxon>
        <taxon>Cuscuta subgen. Grammica</taxon>
        <taxon>Cuscuta sect. Cleistogrammica</taxon>
    </lineage>
</organism>
<dbReference type="Pfam" id="PF00271">
    <property type="entry name" value="Helicase_C"/>
    <property type="match status" value="1"/>
</dbReference>
<dbReference type="GO" id="GO:0043138">
    <property type="term" value="F:3'-5' DNA helicase activity"/>
    <property type="evidence" value="ECO:0007669"/>
    <property type="project" value="InterPro"/>
</dbReference>
<dbReference type="Gene3D" id="3.40.50.300">
    <property type="entry name" value="P-loop containing nucleotide triphosphate hydrolases"/>
    <property type="match status" value="2"/>
</dbReference>
<dbReference type="InterPro" id="IPR039686">
    <property type="entry name" value="FANCM/Mph1-like_ID"/>
</dbReference>
<comment type="caution">
    <text evidence="15">The sequence shown here is derived from an EMBL/GenBank/DDBJ whole genome shotgun (WGS) entry which is preliminary data.</text>
</comment>
<dbReference type="InterPro" id="IPR014001">
    <property type="entry name" value="Helicase_ATP-bd"/>
</dbReference>
<keyword evidence="10" id="KW-0234">DNA repair</keyword>
<evidence type="ECO:0000256" key="9">
    <source>
        <dbReference type="ARBA" id="ARBA00023125"/>
    </source>
</evidence>
<keyword evidence="6" id="KW-0378">Hydrolase</keyword>
<sequence>MASSSAAALEIIDDDDEFDWDAAVREIDVACEANGVALPVNGAFPSSSDGVATSTSTSIPNRKTLKTPNGCGLASGKQSTLDMFMGFPPKAKNAETEPHNPNGVGVRKEEFGNEEHDRVCFVPLDLEAAKTWIYPANLPRRDYQFEITRTALYSNTLVALPTGLGKTFIAAVVMYNYFRWFPEGKIVFAAPSKPLVLQQIEACHNIVDIPQECAIDLTGQTSPIRRASFWKEKRVFFVTPQVLERDILSGICMVKHLVCLVIDEAHRATGNYSYCVVVRQLMAVPIQLRILALSATPGSKQQDVQHIIDNLQITTLEYRSESDRDVLPHVHDRKIEHIKVAMGQEADEINNLLMDVILPFAARLSAFGVLPNRNYQTLSPFEIIDARANFRRDPPKDIHEIKYGDIERYFGVLLTLYHVRKLLSSHGIRPAFEMLVEKLREGSFARLVSRNEILLKAKLLMQKSVDHGAPNPKLSKMLEIVIDHFKMNDPKNSRVIIFSNFRGSVRDIMSALENIGPSVKATEFIGQSSGKTLKGQSQKVQQAVLEKFRAGGYNVIVATSIGEEGLDIMEVDLVICFDSNLSPLRMTQRMGRTGRKHEGRVDILWPSSLLITNFLLRQECLKWWESDSCHREGAGQLKEPGKNVLCTFLPILACEGQELNGFLRKQATNKTLGKLMASGGTKAFRFHPSPRMIPHAIRPEVQHVKLLIETFVHRGKKPNDVHPLQIPVLANKLSDTEIKLLAKYFNNSGESLWRPSLIAFRHLQAFPSRVHRVPHSFRTEMLIDAMQHLEGLSCSSNFEALSEVGTSRALYMGGKAAEPCENGKAEDQPDPYENCNGKTGTCPGTQALKHMHITGHEARNKKRITDLDILGCSSEEECEILEDDKYSVPVKTMVVEGMNSVNELTGENSHAHLCLFDSELVKVDNLGNVLVSSPQLSTKAAASESKCVGPDVMEVKLPTEDVCHWMDSNDLIPENTKELKGEFADHGERMDEDILVSRLCDVDECQLRFQSERVLQTPVFQVMSKDNRAVKHPEAIITVKTDNLLSEELSNDSKDVEAHSPRLTYFIMSGVVPESPINSPEIEKNVQKLNSEGLVASLLQDKKVNHCGTSGEDGLPSHVTSSTLQKGEGSRTSMSSHSNSNCIKRTPYAKLSSPSCSKDWLLESQYMSERAGVRNKFRRLRKLGDGCKEISQEYTEKNNVSPQKVVGSCFTSNRAVSRVTRRKHRGEMRQVKDARAFLEVEAEVSSEGLASDEEEEEEEEEDCNSYDGSFIDDQINSPAVDTQANSCRMDMMAIYRRSLLTQSPTELLPKACNYLSPDSLATRSVKAVTTSSSGTMDHRTPQTGLESLTRKSEVVPYGTTSACPLGENGSKTGSQKRKFSSCETSPLPARDLASDFLQQNEAGGSHSLLPVQEHNKIENGNLLDDDDDEFFQGIDLDAIEEEAARMLRHKPQSVSVHNQPISIPVPQNVGISDSPSFDLGF</sequence>
<evidence type="ECO:0000256" key="4">
    <source>
        <dbReference type="ARBA" id="ARBA00022741"/>
    </source>
</evidence>
<evidence type="ECO:0000256" key="8">
    <source>
        <dbReference type="ARBA" id="ARBA00022840"/>
    </source>
</evidence>
<dbReference type="EMBL" id="NQVE01000009">
    <property type="protein sequence ID" value="RAL54300.1"/>
    <property type="molecule type" value="Genomic_DNA"/>
</dbReference>
<dbReference type="GO" id="GO:0005524">
    <property type="term" value="F:ATP binding"/>
    <property type="evidence" value="ECO:0007669"/>
    <property type="project" value="UniProtKB-KW"/>
</dbReference>
<dbReference type="GO" id="GO:0009536">
    <property type="term" value="C:plastid"/>
    <property type="evidence" value="ECO:0007669"/>
    <property type="project" value="UniProtKB-SubCell"/>
</dbReference>
<keyword evidence="16" id="KW-1185">Reference proteome</keyword>
<dbReference type="Pfam" id="PF00270">
    <property type="entry name" value="DEAD"/>
    <property type="match status" value="1"/>
</dbReference>
<keyword evidence="4" id="KW-0547">Nucleotide-binding</keyword>
<feature type="region of interest" description="Disordered" evidence="12">
    <location>
        <begin position="1360"/>
        <end position="1383"/>
    </location>
</feature>
<evidence type="ECO:0000256" key="3">
    <source>
        <dbReference type="ARBA" id="ARBA00009889"/>
    </source>
</evidence>
<proteinExistence type="inferred from homology"/>
<feature type="domain" description="Helicase ATP-binding" evidence="13">
    <location>
        <begin position="147"/>
        <end position="315"/>
    </location>
</feature>
<dbReference type="GO" id="GO:0036297">
    <property type="term" value="P:interstrand cross-link repair"/>
    <property type="evidence" value="ECO:0007669"/>
    <property type="project" value="TreeGrafter"/>
</dbReference>
<dbReference type="GO" id="GO:0009378">
    <property type="term" value="F:four-way junction helicase activity"/>
    <property type="evidence" value="ECO:0007669"/>
    <property type="project" value="TreeGrafter"/>
</dbReference>
<dbReference type="InterPro" id="IPR001650">
    <property type="entry name" value="Helicase_C-like"/>
</dbReference>
<keyword evidence="9" id="KW-0238">DNA-binding</keyword>
<feature type="compositionally biased region" description="Low complexity" evidence="12">
    <location>
        <begin position="1130"/>
        <end position="1140"/>
    </location>
</feature>
<feature type="region of interest" description="Disordered" evidence="12">
    <location>
        <begin position="1109"/>
        <end position="1140"/>
    </location>
</feature>
<dbReference type="SMART" id="SM00490">
    <property type="entry name" value="HELICc"/>
    <property type="match status" value="1"/>
</dbReference>
<dbReference type="PANTHER" id="PTHR14025">
    <property type="entry name" value="FANCONI ANEMIA GROUP M FANCM FAMILY MEMBER"/>
    <property type="match status" value="1"/>
</dbReference>
<dbReference type="FunFam" id="3.40.50.300:FF:001992">
    <property type="entry name" value="ATP-dependent RNA helicase, putative"/>
    <property type="match status" value="1"/>
</dbReference>
<reference evidence="15 16" key="1">
    <citation type="submission" date="2018-06" db="EMBL/GenBank/DDBJ databases">
        <title>The Genome of Cuscuta australis (Dodder) Provides Insight into the Evolution of Plant Parasitism.</title>
        <authorList>
            <person name="Liu H."/>
        </authorList>
    </citation>
    <scope>NUCLEOTIDE SEQUENCE [LARGE SCALE GENOMIC DNA]</scope>
    <source>
        <strain evidence="16">cv. Yunnan</strain>
        <tissue evidence="15">Vines</tissue>
    </source>
</reference>
<evidence type="ECO:0000256" key="1">
    <source>
        <dbReference type="ARBA" id="ARBA00004123"/>
    </source>
</evidence>
<evidence type="ECO:0000313" key="16">
    <source>
        <dbReference type="Proteomes" id="UP000249390"/>
    </source>
</evidence>
<evidence type="ECO:0008006" key="17">
    <source>
        <dbReference type="Google" id="ProtNLM"/>
    </source>
</evidence>
<keyword evidence="11" id="KW-0539">Nucleus</keyword>
<evidence type="ECO:0000256" key="5">
    <source>
        <dbReference type="ARBA" id="ARBA00022763"/>
    </source>
</evidence>
<accession>A0A328E9M7</accession>
<feature type="compositionally biased region" description="Acidic residues" evidence="12">
    <location>
        <begin position="1243"/>
        <end position="1264"/>
    </location>
</feature>
<evidence type="ECO:0000259" key="14">
    <source>
        <dbReference type="PROSITE" id="PS51194"/>
    </source>
</evidence>
<evidence type="ECO:0000256" key="6">
    <source>
        <dbReference type="ARBA" id="ARBA00022801"/>
    </source>
</evidence>
<dbReference type="PROSITE" id="PS51192">
    <property type="entry name" value="HELICASE_ATP_BIND_1"/>
    <property type="match status" value="1"/>
</dbReference>
<dbReference type="GO" id="GO:0016787">
    <property type="term" value="F:hydrolase activity"/>
    <property type="evidence" value="ECO:0007669"/>
    <property type="project" value="UniProtKB-KW"/>
</dbReference>
<comment type="similarity">
    <text evidence="3">Belongs to the DEAD box helicase family. DEAH subfamily. FANCM sub-subfamily.</text>
</comment>
<gene>
    <name evidence="15" type="ORF">DM860_001428</name>
</gene>
<evidence type="ECO:0000313" key="15">
    <source>
        <dbReference type="EMBL" id="RAL54300.1"/>
    </source>
</evidence>
<keyword evidence="8" id="KW-0067">ATP-binding</keyword>
<keyword evidence="5" id="KW-0227">DNA damage</keyword>
<dbReference type="PANTHER" id="PTHR14025:SF20">
    <property type="entry name" value="FANCONI ANEMIA GROUP M PROTEIN"/>
    <property type="match status" value="1"/>
</dbReference>
<feature type="domain" description="Helicase C-terminal" evidence="14">
    <location>
        <begin position="473"/>
        <end position="645"/>
    </location>
</feature>
<name>A0A328E9M7_9ASTE</name>
<dbReference type="GO" id="GO:0000400">
    <property type="term" value="F:four-way junction DNA binding"/>
    <property type="evidence" value="ECO:0007669"/>
    <property type="project" value="TreeGrafter"/>
</dbReference>